<keyword evidence="2" id="KW-0472">Membrane</keyword>
<dbReference type="EMBL" id="CAMXCT030004768">
    <property type="protein sequence ID" value="CAL4797598.1"/>
    <property type="molecule type" value="Genomic_DNA"/>
</dbReference>
<comment type="caution">
    <text evidence="3">The sequence shown here is derived from an EMBL/GenBank/DDBJ whole genome shotgun (WGS) entry which is preliminary data.</text>
</comment>
<evidence type="ECO:0000313" key="3">
    <source>
        <dbReference type="EMBL" id="CAI4010286.1"/>
    </source>
</evidence>
<protein>
    <submittedName>
        <fullName evidence="3">Uncharacterized protein</fullName>
    </submittedName>
</protein>
<evidence type="ECO:0000313" key="4">
    <source>
        <dbReference type="EMBL" id="CAL4797598.1"/>
    </source>
</evidence>
<sequence>MKNTRIRSQAAESQRRGLWQEPEIPLTAKRLSTAEASVRGALNLAVDNPEEFVNDPNAKKGITKSIADMCQVNESEVNVTLEVVNTSEVTAPVLPDRRLVESQGSFLERLARRLQELVVKVDYVVNTEVADQSEAVTKGLELVQALSLPTDDEFAQSIVQAIVESGGATSYAVTVTDRQAELQVVIGDEVFSPEELEFNMSNYTTTLPFVEVPQFWDPTPLIWTMVIISILGLCVGAIFGRWYVRRKAAGQQRVIFGAGPDAPDVEVPEYGSTEYTIEARKRGVLLRCIKGESQMRGEDYPSEPSGSVPSDHGMASQDVPQEWRQQAKDELVISSI</sequence>
<dbReference type="EMBL" id="CAMXCT020004768">
    <property type="protein sequence ID" value="CAL1163661.1"/>
    <property type="molecule type" value="Genomic_DNA"/>
</dbReference>
<feature type="transmembrane region" description="Helical" evidence="2">
    <location>
        <begin position="221"/>
        <end position="244"/>
    </location>
</feature>
<evidence type="ECO:0000256" key="1">
    <source>
        <dbReference type="SAM" id="MobiDB-lite"/>
    </source>
</evidence>
<name>A0A9P1GDS5_9DINO</name>
<reference evidence="4 5" key="2">
    <citation type="submission" date="2024-05" db="EMBL/GenBank/DDBJ databases">
        <authorList>
            <person name="Chen Y."/>
            <person name="Shah S."/>
            <person name="Dougan E. K."/>
            <person name="Thang M."/>
            <person name="Chan C."/>
        </authorList>
    </citation>
    <scope>NUCLEOTIDE SEQUENCE [LARGE SCALE GENOMIC DNA]</scope>
</reference>
<dbReference type="AlphaFoldDB" id="A0A9P1GDS5"/>
<evidence type="ECO:0000256" key="2">
    <source>
        <dbReference type="SAM" id="Phobius"/>
    </source>
</evidence>
<evidence type="ECO:0000313" key="5">
    <source>
        <dbReference type="Proteomes" id="UP001152797"/>
    </source>
</evidence>
<gene>
    <name evidence="3" type="ORF">C1SCF055_LOCUS35564</name>
</gene>
<feature type="region of interest" description="Disordered" evidence="1">
    <location>
        <begin position="295"/>
        <end position="323"/>
    </location>
</feature>
<reference evidence="3" key="1">
    <citation type="submission" date="2022-10" db="EMBL/GenBank/DDBJ databases">
        <authorList>
            <person name="Chen Y."/>
            <person name="Dougan E. K."/>
            <person name="Chan C."/>
            <person name="Rhodes N."/>
            <person name="Thang M."/>
        </authorList>
    </citation>
    <scope>NUCLEOTIDE SEQUENCE</scope>
</reference>
<accession>A0A9P1GDS5</accession>
<organism evidence="3">
    <name type="scientific">Cladocopium goreaui</name>
    <dbReference type="NCBI Taxonomy" id="2562237"/>
    <lineage>
        <taxon>Eukaryota</taxon>
        <taxon>Sar</taxon>
        <taxon>Alveolata</taxon>
        <taxon>Dinophyceae</taxon>
        <taxon>Suessiales</taxon>
        <taxon>Symbiodiniaceae</taxon>
        <taxon>Cladocopium</taxon>
    </lineage>
</organism>
<keyword evidence="5" id="KW-1185">Reference proteome</keyword>
<dbReference type="OrthoDB" id="446084at2759"/>
<keyword evidence="2" id="KW-0812">Transmembrane</keyword>
<dbReference type="Proteomes" id="UP001152797">
    <property type="component" value="Unassembled WGS sequence"/>
</dbReference>
<keyword evidence="2" id="KW-1133">Transmembrane helix</keyword>
<dbReference type="EMBL" id="CAMXCT010004768">
    <property type="protein sequence ID" value="CAI4010286.1"/>
    <property type="molecule type" value="Genomic_DNA"/>
</dbReference>
<proteinExistence type="predicted"/>